<dbReference type="RefSeq" id="XP_049262670.1">
    <property type="nucleotide sequence ID" value="XM_049408007.1"/>
</dbReference>
<dbReference type="Proteomes" id="UP000694255">
    <property type="component" value="Unassembled WGS sequence"/>
</dbReference>
<feature type="compositionally biased region" description="Acidic residues" evidence="1">
    <location>
        <begin position="545"/>
        <end position="567"/>
    </location>
</feature>
<sequence length="774" mass="87361">MNDSYPALCPKQKEFPSQASRPHPSIQIDPSITSTSPFESTASSATLNSSDTTGTSTLPLPSPSPISPHHQRRHSVTYEPPPPHSTHPTLPTIPDTTKSSVSHSVSYDNLRELPLSMRFIHKPSRSQELYIKASDPTKANSLLNAQLTSPVNLNKEADIDPVRNNSIDTNSDVLMSSSSSSLNSPQISSTNYSNGNYKLVRKKSGELLKPSLKGGIVGYFDKKRSLSLPATPTYKQVHFGSANDIRYFKKKDKPAAISATNSPTLEGAEPDESDEYSVEEEDSENEDMEYHNFYLDNKGDTKYPGRAAMSESNSVSTSNKLSRHVEWELKLLNFPPLSYLRKIEAETPVFLEKLFLSVDKRHLLGYIAVKNLSFEKYLTVRYSLDSWNTIIEIPTAYIPDRPEVLKLNDYDRFTFKIPLNSLFNSFRISKDSADSSDDERIVEYHKLGSQEKTYEMCIKYYANSAEFWDNNEFKNYQIKLIKTTKGGEPPAVGKILEHTTKPKYSNAYLKRVQSDSQIELHKNEIIQRIEQENELHNHHGQQQQQEEEEEEDEDEDEEMLDVEDEQTEGTLVKQEEGVSQEEANRERDRDALFLNDNSSDLNDFVKNNYYLSSPLLSSLHKNPDISEAYIKNTNDDAAKIISPSPQPTIPSNNYKAKFQSQLSGTRPLDTTDFNKTGFHLIDDKMEIDEDTHRSPLANRSKFLNSKSYKELLDNYCFFSSSSPTDDDHSPDGSFNRGRAKTNTKTSTNGNGHGKNGSSGEGRKESYNVSSFLGT</sequence>
<keyword evidence="4" id="KW-1185">Reference proteome</keyword>
<gene>
    <name evidence="3" type="ORF">J8A68_004085</name>
</gene>
<dbReference type="PANTHER" id="PTHR12307:SF36">
    <property type="entry name" value="GLYCOGEN-BINDING SUBUNIT 76A"/>
    <property type="match status" value="1"/>
</dbReference>
<reference evidence="3 4" key="1">
    <citation type="journal article" date="2021" name="DNA Res.">
        <title>Genome analysis of Candida subhashii reveals its hybrid nature and dual mitochondrial genome conformations.</title>
        <authorList>
            <person name="Mixao V."/>
            <person name="Hegedusova E."/>
            <person name="Saus E."/>
            <person name="Pryszcz L.P."/>
            <person name="Cillingova A."/>
            <person name="Nosek J."/>
            <person name="Gabaldon T."/>
        </authorList>
    </citation>
    <scope>NUCLEOTIDE SEQUENCE [LARGE SCALE GENOMIC DNA]</scope>
    <source>
        <strain evidence="3 4">CBS 10753</strain>
    </source>
</reference>
<feature type="region of interest" description="Disordered" evidence="1">
    <location>
        <begin position="1"/>
        <end position="103"/>
    </location>
</feature>
<dbReference type="GO" id="GO:2001069">
    <property type="term" value="F:glycogen binding"/>
    <property type="evidence" value="ECO:0007669"/>
    <property type="project" value="TreeGrafter"/>
</dbReference>
<feature type="compositionally biased region" description="Gly residues" evidence="1">
    <location>
        <begin position="750"/>
        <end position="759"/>
    </location>
</feature>
<name>A0A8J5QL12_9ASCO</name>
<evidence type="ECO:0000313" key="4">
    <source>
        <dbReference type="Proteomes" id="UP000694255"/>
    </source>
</evidence>
<feature type="region of interest" description="Disordered" evidence="1">
    <location>
        <begin position="535"/>
        <end position="591"/>
    </location>
</feature>
<feature type="region of interest" description="Disordered" evidence="1">
    <location>
        <begin position="258"/>
        <end position="289"/>
    </location>
</feature>
<dbReference type="OrthoDB" id="1881at2759"/>
<accession>A0A8J5QL12</accession>
<dbReference type="InterPro" id="IPR005036">
    <property type="entry name" value="CBM21_dom"/>
</dbReference>
<evidence type="ECO:0000256" key="1">
    <source>
        <dbReference type="SAM" id="MobiDB-lite"/>
    </source>
</evidence>
<feature type="region of interest" description="Disordered" evidence="1">
    <location>
        <begin position="720"/>
        <end position="774"/>
    </location>
</feature>
<dbReference type="GO" id="GO:0005979">
    <property type="term" value="P:regulation of glycogen biosynthetic process"/>
    <property type="evidence" value="ECO:0007669"/>
    <property type="project" value="TreeGrafter"/>
</dbReference>
<dbReference type="PROSITE" id="PS51159">
    <property type="entry name" value="CBM21"/>
    <property type="match status" value="1"/>
</dbReference>
<feature type="compositionally biased region" description="Polar residues" evidence="1">
    <location>
        <begin position="28"/>
        <end position="48"/>
    </location>
</feature>
<dbReference type="Pfam" id="PF03370">
    <property type="entry name" value="CBM_21"/>
    <property type="match status" value="1"/>
</dbReference>
<dbReference type="GO" id="GO:0008157">
    <property type="term" value="F:protein phosphatase 1 binding"/>
    <property type="evidence" value="ECO:0007669"/>
    <property type="project" value="TreeGrafter"/>
</dbReference>
<proteinExistence type="predicted"/>
<feature type="compositionally biased region" description="Low complexity" evidence="1">
    <location>
        <begin position="49"/>
        <end position="59"/>
    </location>
</feature>
<comment type="caution">
    <text evidence="3">The sequence shown here is derived from an EMBL/GenBank/DDBJ whole genome shotgun (WGS) entry which is preliminary data.</text>
</comment>
<protein>
    <recommendedName>
        <fullName evidence="2">CBM21 domain-containing protein</fullName>
    </recommendedName>
</protein>
<dbReference type="GO" id="GO:0000164">
    <property type="term" value="C:protein phosphatase type 1 complex"/>
    <property type="evidence" value="ECO:0007669"/>
    <property type="project" value="TreeGrafter"/>
</dbReference>
<feature type="compositionally biased region" description="Acidic residues" evidence="1">
    <location>
        <begin position="268"/>
        <end position="287"/>
    </location>
</feature>
<dbReference type="GeneID" id="73470885"/>
<evidence type="ECO:0000259" key="2">
    <source>
        <dbReference type="PROSITE" id="PS51159"/>
    </source>
</evidence>
<feature type="compositionally biased region" description="Low complexity" evidence="1">
    <location>
        <begin position="740"/>
        <end position="749"/>
    </location>
</feature>
<organism evidence="3 4">
    <name type="scientific">[Candida] subhashii</name>
    <dbReference type="NCBI Taxonomy" id="561895"/>
    <lineage>
        <taxon>Eukaryota</taxon>
        <taxon>Fungi</taxon>
        <taxon>Dikarya</taxon>
        <taxon>Ascomycota</taxon>
        <taxon>Saccharomycotina</taxon>
        <taxon>Pichiomycetes</taxon>
        <taxon>Debaryomycetaceae</taxon>
        <taxon>Spathaspora</taxon>
    </lineage>
</organism>
<dbReference type="EMBL" id="JAGSYN010000179">
    <property type="protein sequence ID" value="KAG7662437.1"/>
    <property type="molecule type" value="Genomic_DNA"/>
</dbReference>
<feature type="compositionally biased region" description="Basic and acidic residues" evidence="1">
    <location>
        <begin position="582"/>
        <end position="591"/>
    </location>
</feature>
<evidence type="ECO:0000313" key="3">
    <source>
        <dbReference type="EMBL" id="KAG7662437.1"/>
    </source>
</evidence>
<dbReference type="AlphaFoldDB" id="A0A8J5QL12"/>
<feature type="domain" description="CBM21" evidence="2">
    <location>
        <begin position="341"/>
        <end position="479"/>
    </location>
</feature>
<dbReference type="PANTHER" id="PTHR12307">
    <property type="entry name" value="PROTEIN PHOSPHATASE 1 REGULATORY SUBUNIT"/>
    <property type="match status" value="1"/>
</dbReference>
<dbReference type="InterPro" id="IPR050782">
    <property type="entry name" value="PP1_regulatory_subunit_3"/>
</dbReference>